<dbReference type="GO" id="GO:1990904">
    <property type="term" value="C:ribonucleoprotein complex"/>
    <property type="evidence" value="ECO:0007669"/>
    <property type="project" value="UniProtKB-KW"/>
</dbReference>
<accession>A0AAE1VNQ6</accession>
<sequence length="92" mass="10030">MMIKGSIRATKGGKNKGETFVISCVNPIKDKIIEIASSEKFLQEHIKTGGKAGVLTYILERNGSHLDPGRVSLANREEEWSSRVGSPYVVVA</sequence>
<evidence type="ECO:0000256" key="1">
    <source>
        <dbReference type="ARBA" id="ARBA00007817"/>
    </source>
</evidence>
<evidence type="ECO:0000256" key="3">
    <source>
        <dbReference type="ARBA" id="ARBA00023274"/>
    </source>
</evidence>
<proteinExistence type="inferred from homology"/>
<dbReference type="EMBL" id="JAVYJV010000002">
    <property type="protein sequence ID" value="KAK4377168.1"/>
    <property type="molecule type" value="Genomic_DNA"/>
</dbReference>
<dbReference type="GO" id="GO:0002181">
    <property type="term" value="P:cytoplasmic translation"/>
    <property type="evidence" value="ECO:0007669"/>
    <property type="project" value="TreeGrafter"/>
</dbReference>
<keyword evidence="2" id="KW-0689">Ribosomal protein</keyword>
<protein>
    <recommendedName>
        <fullName evidence="4">Large ribosomal subunit protein eL22</fullName>
    </recommendedName>
    <alternativeName>
        <fullName evidence="5">60S ribosomal protein L22</fullName>
    </alternativeName>
</protein>
<dbReference type="Pfam" id="PF01776">
    <property type="entry name" value="Ribosomal_L22e"/>
    <property type="match status" value="1"/>
</dbReference>
<dbReference type="AlphaFoldDB" id="A0AAE1VNQ6"/>
<comment type="caution">
    <text evidence="6">The sequence shown here is derived from an EMBL/GenBank/DDBJ whole genome shotgun (WGS) entry which is preliminary data.</text>
</comment>
<dbReference type="Gene3D" id="3.30.1360.210">
    <property type="match status" value="1"/>
</dbReference>
<name>A0AAE1VNQ6_9SOLA</name>
<dbReference type="PANTHER" id="PTHR10064">
    <property type="entry name" value="60S RIBOSOMAL PROTEIN L22"/>
    <property type="match status" value="1"/>
</dbReference>
<keyword evidence="7" id="KW-1185">Reference proteome</keyword>
<dbReference type="Proteomes" id="UP001291623">
    <property type="component" value="Unassembled WGS sequence"/>
</dbReference>
<evidence type="ECO:0000256" key="4">
    <source>
        <dbReference type="ARBA" id="ARBA00040613"/>
    </source>
</evidence>
<gene>
    <name evidence="6" type="ORF">RND71_003464</name>
</gene>
<dbReference type="GO" id="GO:0003723">
    <property type="term" value="F:RNA binding"/>
    <property type="evidence" value="ECO:0007669"/>
    <property type="project" value="TreeGrafter"/>
</dbReference>
<dbReference type="InterPro" id="IPR002671">
    <property type="entry name" value="Ribosomal_eL22"/>
</dbReference>
<organism evidence="6 7">
    <name type="scientific">Anisodus tanguticus</name>
    <dbReference type="NCBI Taxonomy" id="243964"/>
    <lineage>
        <taxon>Eukaryota</taxon>
        <taxon>Viridiplantae</taxon>
        <taxon>Streptophyta</taxon>
        <taxon>Embryophyta</taxon>
        <taxon>Tracheophyta</taxon>
        <taxon>Spermatophyta</taxon>
        <taxon>Magnoliopsida</taxon>
        <taxon>eudicotyledons</taxon>
        <taxon>Gunneridae</taxon>
        <taxon>Pentapetalae</taxon>
        <taxon>asterids</taxon>
        <taxon>lamiids</taxon>
        <taxon>Solanales</taxon>
        <taxon>Solanaceae</taxon>
        <taxon>Solanoideae</taxon>
        <taxon>Hyoscyameae</taxon>
        <taxon>Anisodus</taxon>
    </lineage>
</organism>
<evidence type="ECO:0000313" key="6">
    <source>
        <dbReference type="EMBL" id="KAK4377168.1"/>
    </source>
</evidence>
<evidence type="ECO:0000313" key="7">
    <source>
        <dbReference type="Proteomes" id="UP001291623"/>
    </source>
</evidence>
<comment type="similarity">
    <text evidence="1">Belongs to the eukaryotic ribosomal protein eL22 family.</text>
</comment>
<dbReference type="GO" id="GO:0003735">
    <property type="term" value="F:structural constituent of ribosome"/>
    <property type="evidence" value="ECO:0007669"/>
    <property type="project" value="InterPro"/>
</dbReference>
<reference evidence="6" key="1">
    <citation type="submission" date="2023-12" db="EMBL/GenBank/DDBJ databases">
        <title>Genome assembly of Anisodus tanguticus.</title>
        <authorList>
            <person name="Wang Y.-J."/>
        </authorList>
    </citation>
    <scope>NUCLEOTIDE SEQUENCE</scope>
    <source>
        <strain evidence="6">KB-2021</strain>
        <tissue evidence="6">Leaf</tissue>
    </source>
</reference>
<dbReference type="PANTHER" id="PTHR10064:SF0">
    <property type="entry name" value="FI24544P1-RELATED"/>
    <property type="match status" value="1"/>
</dbReference>
<dbReference type="GO" id="GO:0005840">
    <property type="term" value="C:ribosome"/>
    <property type="evidence" value="ECO:0007669"/>
    <property type="project" value="UniProtKB-KW"/>
</dbReference>
<evidence type="ECO:0000256" key="2">
    <source>
        <dbReference type="ARBA" id="ARBA00022980"/>
    </source>
</evidence>
<keyword evidence="3" id="KW-0687">Ribonucleoprotein</keyword>
<dbReference type="InterPro" id="IPR038526">
    <property type="entry name" value="Ribosomal_eL22_sf"/>
</dbReference>
<evidence type="ECO:0000256" key="5">
    <source>
        <dbReference type="ARBA" id="ARBA00041214"/>
    </source>
</evidence>